<organism evidence="1">
    <name type="scientific">marine sediment metagenome</name>
    <dbReference type="NCBI Taxonomy" id="412755"/>
    <lineage>
        <taxon>unclassified sequences</taxon>
        <taxon>metagenomes</taxon>
        <taxon>ecological metagenomes</taxon>
    </lineage>
</organism>
<evidence type="ECO:0000313" key="1">
    <source>
        <dbReference type="EMBL" id="KKN14095.1"/>
    </source>
</evidence>
<proteinExistence type="predicted"/>
<protein>
    <submittedName>
        <fullName evidence="1">Uncharacterized protein</fullName>
    </submittedName>
</protein>
<accession>A0A0F9N3D7</accession>
<comment type="caution">
    <text evidence="1">The sequence shown here is derived from an EMBL/GenBank/DDBJ whole genome shotgun (WGS) entry which is preliminary data.</text>
</comment>
<gene>
    <name evidence="1" type="ORF">LCGC14_0999640</name>
</gene>
<sequence length="84" mass="10062">MGNETHGRTEQTWDGTMKRLFAVKHRTNNKKHQIDGEVVYFEKKQDAKILRNELNGEKSDKYFICRGPDHWKPEQVTKAFWKKK</sequence>
<reference evidence="1" key="1">
    <citation type="journal article" date="2015" name="Nature">
        <title>Complex archaea that bridge the gap between prokaryotes and eukaryotes.</title>
        <authorList>
            <person name="Spang A."/>
            <person name="Saw J.H."/>
            <person name="Jorgensen S.L."/>
            <person name="Zaremba-Niedzwiedzka K."/>
            <person name="Martijn J."/>
            <person name="Lind A.E."/>
            <person name="van Eijk R."/>
            <person name="Schleper C."/>
            <person name="Guy L."/>
            <person name="Ettema T.J."/>
        </authorList>
    </citation>
    <scope>NUCLEOTIDE SEQUENCE</scope>
</reference>
<name>A0A0F9N3D7_9ZZZZ</name>
<dbReference type="AlphaFoldDB" id="A0A0F9N3D7"/>
<dbReference type="EMBL" id="LAZR01003853">
    <property type="protein sequence ID" value="KKN14095.1"/>
    <property type="molecule type" value="Genomic_DNA"/>
</dbReference>